<dbReference type="PROSITE" id="PS51007">
    <property type="entry name" value="CYTC"/>
    <property type="match status" value="1"/>
</dbReference>
<dbReference type="AlphaFoldDB" id="A0A7C4CBY9"/>
<accession>A0A7C4CBY9</accession>
<dbReference type="PANTHER" id="PTHR35889">
    <property type="entry name" value="CYCLOINULO-OLIGOSACCHARIDE FRUCTANOTRANSFERASE-RELATED"/>
    <property type="match status" value="1"/>
</dbReference>
<gene>
    <name evidence="6" type="ORF">ENS41_08305</name>
</gene>
<comment type="caution">
    <text evidence="6">The sequence shown here is derived from an EMBL/GenBank/DDBJ whole genome shotgun (WGS) entry which is preliminary data.</text>
</comment>
<dbReference type="InterPro" id="IPR011429">
    <property type="entry name" value="Cyt_c_Planctomycete-type"/>
</dbReference>
<keyword evidence="2 3" id="KW-0408">Iron</keyword>
<name>A0A7C4CBY9_UNCW3</name>
<evidence type="ECO:0000256" key="3">
    <source>
        <dbReference type="PROSITE-ProRule" id="PRU00433"/>
    </source>
</evidence>
<feature type="region of interest" description="Disordered" evidence="4">
    <location>
        <begin position="271"/>
        <end position="298"/>
    </location>
</feature>
<dbReference type="GO" id="GO:0009055">
    <property type="term" value="F:electron transfer activity"/>
    <property type="evidence" value="ECO:0007669"/>
    <property type="project" value="InterPro"/>
</dbReference>
<proteinExistence type="predicted"/>
<reference evidence="6" key="1">
    <citation type="journal article" date="2020" name="mSystems">
        <title>Genome- and Community-Level Interaction Insights into Carbon Utilization and Element Cycling Functions of Hydrothermarchaeota in Hydrothermal Sediment.</title>
        <authorList>
            <person name="Zhou Z."/>
            <person name="Liu Y."/>
            <person name="Xu W."/>
            <person name="Pan J."/>
            <person name="Luo Z.H."/>
            <person name="Li M."/>
        </authorList>
    </citation>
    <scope>NUCLEOTIDE SEQUENCE [LARGE SCALE GENOMIC DNA]</scope>
    <source>
        <strain evidence="6">SpSt-488</strain>
    </source>
</reference>
<dbReference type="InterPro" id="IPR009056">
    <property type="entry name" value="Cyt_c-like_dom"/>
</dbReference>
<feature type="region of interest" description="Disordered" evidence="4">
    <location>
        <begin position="61"/>
        <end position="103"/>
    </location>
</feature>
<sequence length="316" mass="33391">MVSAPQNISPLSLALRHPGELKRGRFLPWSNRPATANLLCRRQARRHLHCGGDRRRDSACMARAGLRRQTGPTRRLLHRAEGSNRHGSQGPVRPARTETNGGRTAMKPALVPALGLLLAACGTGRPPAKSPAPAVSFARDVRPILDASCLSCHSAANPGGGYSVESYSDLFAAGRDSAPNLVAGKPEASLLYVYVKDGNHPAGAGLDSSQTDILRRWIAAGARDDAESLAGPSFSKDIIPLFTAKCMPCHDGSPGAKSAYDLTNHAGVTKKVEPGNANSSPLYRTLESGRMPPSGKLDPASIDMVKKWIDAGAADK</sequence>
<dbReference type="GO" id="GO:0046872">
    <property type="term" value="F:metal ion binding"/>
    <property type="evidence" value="ECO:0007669"/>
    <property type="project" value="UniProtKB-KW"/>
</dbReference>
<dbReference type="EMBL" id="DSUT01000176">
    <property type="protein sequence ID" value="HGK28926.1"/>
    <property type="molecule type" value="Genomic_DNA"/>
</dbReference>
<evidence type="ECO:0000256" key="1">
    <source>
        <dbReference type="ARBA" id="ARBA00022723"/>
    </source>
</evidence>
<evidence type="ECO:0000259" key="5">
    <source>
        <dbReference type="PROSITE" id="PS51007"/>
    </source>
</evidence>
<keyword evidence="3" id="KW-0349">Heme</keyword>
<evidence type="ECO:0000256" key="2">
    <source>
        <dbReference type="ARBA" id="ARBA00023004"/>
    </source>
</evidence>
<dbReference type="Pfam" id="PF07635">
    <property type="entry name" value="PSCyt1"/>
    <property type="match status" value="1"/>
</dbReference>
<dbReference type="GO" id="GO:0020037">
    <property type="term" value="F:heme binding"/>
    <property type="evidence" value="ECO:0007669"/>
    <property type="project" value="InterPro"/>
</dbReference>
<feature type="domain" description="Cytochrome c" evidence="5">
    <location>
        <begin position="128"/>
        <end position="313"/>
    </location>
</feature>
<protein>
    <recommendedName>
        <fullName evidence="5">Cytochrome c domain-containing protein</fullName>
    </recommendedName>
</protein>
<organism evidence="6">
    <name type="scientific">candidate division WOR-3 bacterium</name>
    <dbReference type="NCBI Taxonomy" id="2052148"/>
    <lineage>
        <taxon>Bacteria</taxon>
        <taxon>Bacteria division WOR-3</taxon>
    </lineage>
</organism>
<keyword evidence="1 3" id="KW-0479">Metal-binding</keyword>
<evidence type="ECO:0000313" key="6">
    <source>
        <dbReference type="EMBL" id="HGK28926.1"/>
    </source>
</evidence>
<dbReference type="PANTHER" id="PTHR35889:SF3">
    <property type="entry name" value="F-BOX DOMAIN-CONTAINING PROTEIN"/>
    <property type="match status" value="1"/>
</dbReference>
<evidence type="ECO:0000256" key="4">
    <source>
        <dbReference type="SAM" id="MobiDB-lite"/>
    </source>
</evidence>